<evidence type="ECO:0000256" key="17">
    <source>
        <dbReference type="SAM" id="MobiDB-lite"/>
    </source>
</evidence>
<evidence type="ECO:0000256" key="11">
    <source>
        <dbReference type="ARBA" id="ARBA00023136"/>
    </source>
</evidence>
<keyword evidence="14" id="KW-0294">Fucose metabolism</keyword>
<gene>
    <name evidence="20" type="ORF">DKX38_005323</name>
</gene>
<evidence type="ECO:0000313" key="20">
    <source>
        <dbReference type="EMBL" id="KAB5560366.1"/>
    </source>
</evidence>
<dbReference type="InterPro" id="IPR013210">
    <property type="entry name" value="LRR_N_plant-typ"/>
</dbReference>
<feature type="compositionally biased region" description="Pro residues" evidence="17">
    <location>
        <begin position="251"/>
        <end position="264"/>
    </location>
</feature>
<dbReference type="InterPro" id="IPR052272">
    <property type="entry name" value="GT106_glycosyltransferase"/>
</dbReference>
<comment type="caution">
    <text evidence="20">The sequence shown here is derived from an EMBL/GenBank/DDBJ whole genome shotgun (WGS) entry which is preliminary data.</text>
</comment>
<dbReference type="SUPFAM" id="SSF56112">
    <property type="entry name" value="Protein kinase-like (PK-like)"/>
    <property type="match status" value="1"/>
</dbReference>
<dbReference type="Gene3D" id="1.10.510.10">
    <property type="entry name" value="Transferase(Phosphotransferase) domain 1"/>
    <property type="match status" value="1"/>
</dbReference>
<keyword evidence="21" id="KW-1185">Reference proteome</keyword>
<dbReference type="FunFam" id="1.10.510.10:FF:000095">
    <property type="entry name" value="protein STRUBBELIG-RECEPTOR FAMILY 8"/>
    <property type="match status" value="1"/>
</dbReference>
<evidence type="ECO:0000256" key="18">
    <source>
        <dbReference type="SAM" id="Phobius"/>
    </source>
</evidence>
<dbReference type="GO" id="GO:0016020">
    <property type="term" value="C:membrane"/>
    <property type="evidence" value="ECO:0007669"/>
    <property type="project" value="UniProtKB-SubCell"/>
</dbReference>
<feature type="region of interest" description="Disordered" evidence="17">
    <location>
        <begin position="245"/>
        <end position="289"/>
    </location>
</feature>
<dbReference type="InterPro" id="IPR032675">
    <property type="entry name" value="LRR_dom_sf"/>
</dbReference>
<accession>A0A5N5N2B8</accession>
<evidence type="ECO:0000256" key="1">
    <source>
        <dbReference type="ARBA" id="ARBA00004167"/>
    </source>
</evidence>
<dbReference type="GO" id="GO:0004672">
    <property type="term" value="F:protein kinase activity"/>
    <property type="evidence" value="ECO:0007669"/>
    <property type="project" value="InterPro"/>
</dbReference>
<reference evidence="21" key="1">
    <citation type="journal article" date="2019" name="Gigascience">
        <title>De novo genome assembly of the endangered Acer yangbiense, a plant species with extremely small populations endemic to Yunnan Province, China.</title>
        <authorList>
            <person name="Yang J."/>
            <person name="Wariss H.M."/>
            <person name="Tao L."/>
            <person name="Zhang R."/>
            <person name="Yun Q."/>
            <person name="Hollingsworth P."/>
            <person name="Dao Z."/>
            <person name="Luo G."/>
            <person name="Guo H."/>
            <person name="Ma Y."/>
            <person name="Sun W."/>
        </authorList>
    </citation>
    <scope>NUCLEOTIDE SEQUENCE [LARGE SCALE GENOMIC DNA]</scope>
    <source>
        <strain evidence="21">cv. br00</strain>
    </source>
</reference>
<dbReference type="Proteomes" id="UP000326939">
    <property type="component" value="Chromosome 4"/>
</dbReference>
<comment type="pathway">
    <text evidence="2">Glycan metabolism.</text>
</comment>
<feature type="transmembrane region" description="Helical" evidence="18">
    <location>
        <begin position="7"/>
        <end position="26"/>
    </location>
</feature>
<keyword evidence="12" id="KW-0675">Receptor</keyword>
<evidence type="ECO:0000256" key="6">
    <source>
        <dbReference type="ARBA" id="ARBA00022679"/>
    </source>
</evidence>
<dbReference type="CDD" id="cd11299">
    <property type="entry name" value="O-FucT_plant"/>
    <property type="match status" value="1"/>
</dbReference>
<dbReference type="GO" id="GO:0016757">
    <property type="term" value="F:glycosyltransferase activity"/>
    <property type="evidence" value="ECO:0007669"/>
    <property type="project" value="UniProtKB-KW"/>
</dbReference>
<dbReference type="Pfam" id="PF00560">
    <property type="entry name" value="LRR_1"/>
    <property type="match status" value="3"/>
</dbReference>
<dbReference type="FunFam" id="3.30.200.20:FF:000125">
    <property type="entry name" value="Protein STRUBBELIG-RECEPTOR FAMILY 8"/>
    <property type="match status" value="1"/>
</dbReference>
<evidence type="ECO:0000256" key="16">
    <source>
        <dbReference type="ARBA" id="ARBA00030350"/>
    </source>
</evidence>
<keyword evidence="13" id="KW-0325">Glycoprotein</keyword>
<organism evidence="20 21">
    <name type="scientific">Salix brachista</name>
    <dbReference type="NCBI Taxonomy" id="2182728"/>
    <lineage>
        <taxon>Eukaryota</taxon>
        <taxon>Viridiplantae</taxon>
        <taxon>Streptophyta</taxon>
        <taxon>Embryophyta</taxon>
        <taxon>Tracheophyta</taxon>
        <taxon>Spermatophyta</taxon>
        <taxon>Magnoliopsida</taxon>
        <taxon>eudicotyledons</taxon>
        <taxon>Gunneridae</taxon>
        <taxon>Pentapetalae</taxon>
        <taxon>rosids</taxon>
        <taxon>fabids</taxon>
        <taxon>Malpighiales</taxon>
        <taxon>Salicaceae</taxon>
        <taxon>Saliceae</taxon>
        <taxon>Salix</taxon>
    </lineage>
</organism>
<dbReference type="PANTHER" id="PTHR31933:SF9">
    <property type="entry name" value="O-FUCOSYLTRANSFERASE 2"/>
    <property type="match status" value="1"/>
</dbReference>
<keyword evidence="8" id="KW-0732">Signal</keyword>
<keyword evidence="10 18" id="KW-1133">Transmembrane helix</keyword>
<feature type="compositionally biased region" description="Polar residues" evidence="17">
    <location>
        <begin position="280"/>
        <end position="289"/>
    </location>
</feature>
<keyword evidence="7 18" id="KW-0812">Transmembrane</keyword>
<evidence type="ECO:0000256" key="2">
    <source>
        <dbReference type="ARBA" id="ARBA00004881"/>
    </source>
</evidence>
<evidence type="ECO:0000259" key="19">
    <source>
        <dbReference type="PROSITE" id="PS50011"/>
    </source>
</evidence>
<evidence type="ECO:0000256" key="15">
    <source>
        <dbReference type="ARBA" id="ARBA00023277"/>
    </source>
</evidence>
<comment type="similarity">
    <text evidence="3">Belongs to the glycosyltransferase GT106 family.</text>
</comment>
<dbReference type="InterPro" id="IPR011009">
    <property type="entry name" value="Kinase-like_dom_sf"/>
</dbReference>
<dbReference type="Gene3D" id="3.80.10.10">
    <property type="entry name" value="Ribonuclease Inhibitor"/>
    <property type="match status" value="1"/>
</dbReference>
<dbReference type="PROSITE" id="PS51450">
    <property type="entry name" value="LRR"/>
    <property type="match status" value="1"/>
</dbReference>
<dbReference type="InterPro" id="IPR024709">
    <property type="entry name" value="FucosylTrfase_pln"/>
</dbReference>
<dbReference type="InterPro" id="IPR019378">
    <property type="entry name" value="GDP-Fuc_O-FucTrfase"/>
</dbReference>
<dbReference type="SUPFAM" id="SSF52058">
    <property type="entry name" value="L domain-like"/>
    <property type="match status" value="1"/>
</dbReference>
<sequence>MILKYFELFLSVSVIRVLIFGFPVFVQCTTDANDVQALQVLYTSLNSPSQLTNWKSNGGDPCAESWKGITCEGSAVVSIQISGLGLNGTMGYMLANLMSLRTFDLSDNHLRDSFPYQLPPNLTSLNLAVNNLSGNIPYSMSSMVSLSYLNLSRNSLAQSIGDVFINRSLLTIMDLSFNNFSGDLPSSFNSLTNLSTLNVQNNQLTGSLNVLAGLPLTTLNVANNNFSGWIPQELSSVPNFIYNGNSFDNGPSPPPPPYAPPPPGKSQRNRTHPGSGAPVTPSSDGQPSLSDKGMSLGVIVGVAVGSVVLVLIALIALVFCIKKHKSKEIGPLATRGSRPADADDIDTEMQESRVKNMAAVTDLKPLPAEKLVVERLQGNSGSIKRMKSPITASSYSVASLQTATNSFSQEFLIGEGSLGRVYRGEFPNGKMMAVKKIDNAALSLQEEDNFLEAVSNMSHLRHPNIVSLVGYCVEHGQRLLIYEYIANGSVHDILHFADDGSKTLSWNSRVRVALGTARALEYLHEVCLPSVVHRNLKSANILLDEEFNPHLSDSGLAALTPNTERQVSTQMVGSFGYSAPEFALSGIYTVKSDVYSFGVVMLELLTGRKPLDSSRVRTEQSLVRWATPQLHDIDALAKMVDPTLNGMYPAKSLSRFADIIALCVQPEPEFRPPMSEAVQALVRLVQRASVVKRRSSDELQLDDEIIGNKDMSVQNSPEISVSIKEGLKKIGKGKRPRKDTYDRMLALAAHSLAKNKHEPKDLWQEPFVPASAWRPCADHRDWNPIEENNGYILVTANGGMNQQRVAVCNAVVVARLLNSSLVIPRFMYSSVWRDVSQFSDIYQEEHFINYLTPDIRILKELPKELQLLDLEAIGSTVTDADVPKESEPVFYLKNILPTLLKNRVVHFVGFGNRLAFDPIPFQLQVNIRSLRLRCRCNFHALQFVPKIQETGALLLQRLRKHATHPGSLDHYLIGPFAEPNLKGKGGHAVKASRYLALHLRFEIDMLAHSLCEYGGGEAERKELEAYREIHFPALTHLKKTTELRSPALLRSEGLCPLTPEEAVLMLAALGFRRKTQMFIAGANMYGGRSRLTALTSLYHNLVTKEKLLSASELKPFKNFSSQFIWWRVYRRESESSHACAFLTYGILMIEVDMVPLPVLDDPFIVACIIPNLNLYLDTEHLNVAVSVWNWGLRATHFIPQRLAALDFIACTASDAFAMTDSGSQLSSLVSGFRIYYGGGKMPTIRPNKRRLADIFMKNNTIEWRIFEQSVRKAVRQTKHVFERPKGRSVYRYPRCKECMCLAE</sequence>
<proteinExistence type="inferred from homology"/>
<keyword evidence="11 18" id="KW-0472">Membrane</keyword>
<evidence type="ECO:0000256" key="5">
    <source>
        <dbReference type="ARBA" id="ARBA00022676"/>
    </source>
</evidence>
<evidence type="ECO:0000256" key="4">
    <source>
        <dbReference type="ARBA" id="ARBA00022614"/>
    </source>
</evidence>
<protein>
    <recommendedName>
        <fullName evidence="16">O-fucosyltransferase family protein</fullName>
    </recommendedName>
</protein>
<dbReference type="InterPro" id="IPR001611">
    <property type="entry name" value="Leu-rich_rpt"/>
</dbReference>
<name>A0A5N5N2B8_9ROSI</name>
<dbReference type="FunFam" id="3.80.10.10:FF:000062">
    <property type="entry name" value="protein STRUBBELIG-RECEPTOR FAMILY 3"/>
    <property type="match status" value="1"/>
</dbReference>
<keyword evidence="4" id="KW-0433">Leucine-rich repeat</keyword>
<dbReference type="EMBL" id="VDCV01000004">
    <property type="protein sequence ID" value="KAB5560366.1"/>
    <property type="molecule type" value="Genomic_DNA"/>
</dbReference>
<evidence type="ECO:0000256" key="7">
    <source>
        <dbReference type="ARBA" id="ARBA00022692"/>
    </source>
</evidence>
<dbReference type="Gene3D" id="3.30.200.20">
    <property type="entry name" value="Phosphorylase Kinase, domain 1"/>
    <property type="match status" value="1"/>
</dbReference>
<dbReference type="InterPro" id="IPR001245">
    <property type="entry name" value="Ser-Thr/Tyr_kinase_cat_dom"/>
</dbReference>
<evidence type="ECO:0000256" key="13">
    <source>
        <dbReference type="ARBA" id="ARBA00023180"/>
    </source>
</evidence>
<feature type="domain" description="Protein kinase" evidence="19">
    <location>
        <begin position="407"/>
        <end position="684"/>
    </location>
</feature>
<evidence type="ECO:0000256" key="3">
    <source>
        <dbReference type="ARBA" id="ARBA00007737"/>
    </source>
</evidence>
<dbReference type="Pfam" id="PF08263">
    <property type="entry name" value="LRRNT_2"/>
    <property type="match status" value="1"/>
</dbReference>
<evidence type="ECO:0000313" key="21">
    <source>
        <dbReference type="Proteomes" id="UP000326939"/>
    </source>
</evidence>
<dbReference type="PROSITE" id="PS50011">
    <property type="entry name" value="PROTEIN_KINASE_DOM"/>
    <property type="match status" value="1"/>
</dbReference>
<evidence type="ECO:0000256" key="12">
    <source>
        <dbReference type="ARBA" id="ARBA00023170"/>
    </source>
</evidence>
<evidence type="ECO:0000256" key="9">
    <source>
        <dbReference type="ARBA" id="ARBA00022737"/>
    </source>
</evidence>
<dbReference type="InterPro" id="IPR000719">
    <property type="entry name" value="Prot_kinase_dom"/>
</dbReference>
<feature type="transmembrane region" description="Helical" evidence="18">
    <location>
        <begin position="296"/>
        <end position="321"/>
    </location>
</feature>
<dbReference type="Pfam" id="PF07714">
    <property type="entry name" value="PK_Tyr_Ser-Thr"/>
    <property type="match status" value="1"/>
</dbReference>
<keyword evidence="6" id="KW-0808">Transferase</keyword>
<evidence type="ECO:0000256" key="8">
    <source>
        <dbReference type="ARBA" id="ARBA00022729"/>
    </source>
</evidence>
<keyword evidence="5" id="KW-0328">Glycosyltransferase</keyword>
<evidence type="ECO:0000256" key="10">
    <source>
        <dbReference type="ARBA" id="ARBA00022989"/>
    </source>
</evidence>
<dbReference type="CDD" id="cd14066">
    <property type="entry name" value="STKc_IRAK"/>
    <property type="match status" value="1"/>
</dbReference>
<comment type="subcellular location">
    <subcellularLocation>
        <location evidence="1">Membrane</location>
        <topology evidence="1">Single-pass membrane protein</topology>
    </subcellularLocation>
</comment>
<keyword evidence="9" id="KW-0677">Repeat</keyword>
<dbReference type="GO" id="GO:0005524">
    <property type="term" value="F:ATP binding"/>
    <property type="evidence" value="ECO:0007669"/>
    <property type="project" value="InterPro"/>
</dbReference>
<dbReference type="Pfam" id="PF10250">
    <property type="entry name" value="O-FucT"/>
    <property type="match status" value="1"/>
</dbReference>
<evidence type="ECO:0000256" key="14">
    <source>
        <dbReference type="ARBA" id="ARBA00023253"/>
    </source>
</evidence>
<dbReference type="PANTHER" id="PTHR31933">
    <property type="entry name" value="O-FUCOSYLTRANSFERASE 2-RELATED"/>
    <property type="match status" value="1"/>
</dbReference>
<dbReference type="GO" id="GO:0006004">
    <property type="term" value="P:fucose metabolic process"/>
    <property type="evidence" value="ECO:0007669"/>
    <property type="project" value="UniProtKB-KW"/>
</dbReference>
<keyword evidence="15" id="KW-0119">Carbohydrate metabolism</keyword>